<dbReference type="InterPro" id="IPR051158">
    <property type="entry name" value="Metallophosphoesterase_sf"/>
</dbReference>
<proteinExistence type="predicted"/>
<accession>A0A7J3ZIT2</accession>
<reference evidence="2" key="1">
    <citation type="journal article" date="2020" name="mSystems">
        <title>Genome- and Community-Level Interaction Insights into Carbon Utilization and Element Cycling Functions of Hydrothermarchaeota in Hydrothermal Sediment.</title>
        <authorList>
            <person name="Zhou Z."/>
            <person name="Liu Y."/>
            <person name="Xu W."/>
            <person name="Pan J."/>
            <person name="Luo Z.H."/>
            <person name="Li M."/>
        </authorList>
    </citation>
    <scope>NUCLEOTIDE SEQUENCE [LARGE SCALE GENOMIC DNA]</scope>
    <source>
        <strain evidence="2">SpSt-1116</strain>
    </source>
</reference>
<dbReference type="InterPro" id="IPR029052">
    <property type="entry name" value="Metallo-depent_PP-like"/>
</dbReference>
<gene>
    <name evidence="2" type="ORF">ENM78_00395</name>
</gene>
<sequence>MSEGRDFLILATSDVHSPVYLKVWSRALEEACSKSSRILLFIAGDLVNRGKAHAASLVEDCIRRCKAEIKVVGVFGNDDFEEVRDEIAANTPSIEWLDDEIKMLEWNGALVRVYGTTGVLDELTSWQSKNMPWLKKKFEARLKALEEFSRIEKEPGECRVLLSHYPPTYKTLVGEPRFAWPQMGSQRAEMIIERSRTIDLVIHGHAHKSKVLETQVGGARVLNVAFPAVNGLVEVSLKARRRLLEYM</sequence>
<feature type="domain" description="Calcineurin-like phosphoesterase" evidence="1">
    <location>
        <begin position="9"/>
        <end position="208"/>
    </location>
</feature>
<dbReference type="EMBL" id="DRZC01000009">
    <property type="protein sequence ID" value="HHQ79914.1"/>
    <property type="molecule type" value="Genomic_DNA"/>
</dbReference>
<dbReference type="PANTHER" id="PTHR31302">
    <property type="entry name" value="TRANSMEMBRANE PROTEIN WITH METALLOPHOSPHOESTERASE DOMAIN-RELATED"/>
    <property type="match status" value="1"/>
</dbReference>
<evidence type="ECO:0000313" key="2">
    <source>
        <dbReference type="EMBL" id="HHQ79914.1"/>
    </source>
</evidence>
<comment type="caution">
    <text evidence="2">The sequence shown here is derived from an EMBL/GenBank/DDBJ whole genome shotgun (WGS) entry which is preliminary data.</text>
</comment>
<dbReference type="AlphaFoldDB" id="A0A7J3ZIT2"/>
<dbReference type="SUPFAM" id="SSF56300">
    <property type="entry name" value="Metallo-dependent phosphatases"/>
    <property type="match status" value="1"/>
</dbReference>
<organism evidence="2">
    <name type="scientific">Fervidicoccus fontis</name>
    <dbReference type="NCBI Taxonomy" id="683846"/>
    <lineage>
        <taxon>Archaea</taxon>
        <taxon>Thermoproteota</taxon>
        <taxon>Thermoprotei</taxon>
        <taxon>Fervidicoccales</taxon>
        <taxon>Fervidicoccaceae</taxon>
        <taxon>Fervidicoccus</taxon>
    </lineage>
</organism>
<dbReference type="Gene3D" id="3.60.21.10">
    <property type="match status" value="1"/>
</dbReference>
<evidence type="ECO:0000259" key="1">
    <source>
        <dbReference type="Pfam" id="PF00149"/>
    </source>
</evidence>
<protein>
    <recommendedName>
        <fullName evidence="1">Calcineurin-like phosphoesterase domain-containing protein</fullName>
    </recommendedName>
</protein>
<dbReference type="Pfam" id="PF00149">
    <property type="entry name" value="Metallophos"/>
    <property type="match status" value="1"/>
</dbReference>
<name>A0A7J3ZIT2_9CREN</name>
<dbReference type="InterPro" id="IPR004843">
    <property type="entry name" value="Calcineurin-like_PHP"/>
</dbReference>
<dbReference type="GO" id="GO:0016787">
    <property type="term" value="F:hydrolase activity"/>
    <property type="evidence" value="ECO:0007669"/>
    <property type="project" value="InterPro"/>
</dbReference>
<dbReference type="PANTHER" id="PTHR31302:SF0">
    <property type="entry name" value="TRANSMEMBRANE PROTEIN WITH METALLOPHOSPHOESTERASE DOMAIN"/>
    <property type="match status" value="1"/>
</dbReference>